<keyword evidence="2" id="KW-1185">Reference proteome</keyword>
<dbReference type="AlphaFoldDB" id="A0A6J3M460"/>
<dbReference type="InterPro" id="IPR029021">
    <property type="entry name" value="Prot-tyrosine_phosphatase-like"/>
</dbReference>
<dbReference type="InterPro" id="IPR026893">
    <property type="entry name" value="Tyr/Ser_Pase_IphP-type"/>
</dbReference>
<evidence type="ECO:0000313" key="2">
    <source>
        <dbReference type="Proteomes" id="UP000504637"/>
    </source>
</evidence>
<proteinExistence type="predicted"/>
<dbReference type="Gene3D" id="3.90.190.10">
    <property type="entry name" value="Protein tyrosine phosphatase superfamily"/>
    <property type="match status" value="1"/>
</dbReference>
<dbReference type="GeneID" id="54364621"/>
<dbReference type="PANTHER" id="PTHR31126:SF1">
    <property type="entry name" value="TYROSINE SPECIFIC PROTEIN PHOSPHATASES DOMAIN-CONTAINING PROTEIN"/>
    <property type="match status" value="1"/>
</dbReference>
<evidence type="ECO:0000259" key="1">
    <source>
        <dbReference type="PROSITE" id="PS50056"/>
    </source>
</evidence>
<reference evidence="3" key="1">
    <citation type="submission" date="2020-01" db="EMBL/GenBank/DDBJ databases">
        <authorList>
            <consortium name="DOE Joint Genome Institute"/>
            <person name="Haridas S."/>
            <person name="Albert R."/>
            <person name="Binder M."/>
            <person name="Bloem J."/>
            <person name="Labutti K."/>
            <person name="Salamov A."/>
            <person name="Andreopoulos B."/>
            <person name="Baker S.E."/>
            <person name="Barry K."/>
            <person name="Bills G."/>
            <person name="Bluhm B.H."/>
            <person name="Cannon C."/>
            <person name="Castanera R."/>
            <person name="Culley D.E."/>
            <person name="Daum C."/>
            <person name="Ezra D."/>
            <person name="Gonzalez J.B."/>
            <person name="Henrissat B."/>
            <person name="Kuo A."/>
            <person name="Liang C."/>
            <person name="Lipzen A."/>
            <person name="Lutzoni F."/>
            <person name="Magnuson J."/>
            <person name="Mondo S."/>
            <person name="Nolan M."/>
            <person name="Ohm R."/>
            <person name="Pangilinan J."/>
            <person name="Park H.-J."/>
            <person name="Ramirez L."/>
            <person name="Alfaro M."/>
            <person name="Sun H."/>
            <person name="Tritt A."/>
            <person name="Yoshinaga Y."/>
            <person name="Zwiers L.-H."/>
            <person name="Turgeon B.G."/>
            <person name="Goodwin S.B."/>
            <person name="Spatafora J.W."/>
            <person name="Crous P.W."/>
            <person name="Grigoriev I.V."/>
        </authorList>
    </citation>
    <scope>NUCLEOTIDE SEQUENCE</scope>
    <source>
        <strain evidence="3">CBS 342.82</strain>
    </source>
</reference>
<dbReference type="InterPro" id="IPR000387">
    <property type="entry name" value="Tyr_Pase_dom"/>
</dbReference>
<evidence type="ECO:0000313" key="3">
    <source>
        <dbReference type="RefSeq" id="XP_033459305.1"/>
    </source>
</evidence>
<dbReference type="GO" id="GO:0004721">
    <property type="term" value="F:phosphoprotein phosphatase activity"/>
    <property type="evidence" value="ECO:0007669"/>
    <property type="project" value="InterPro"/>
</dbReference>
<accession>A0A6J3M460</accession>
<protein>
    <submittedName>
        <fullName evidence="3">Tyrosine protein phosphatase 5</fullName>
    </submittedName>
</protein>
<dbReference type="PANTHER" id="PTHR31126">
    <property type="entry name" value="TYROSINE-PROTEIN PHOSPHATASE"/>
    <property type="match status" value="1"/>
</dbReference>
<dbReference type="Proteomes" id="UP000504637">
    <property type="component" value="Unplaced"/>
</dbReference>
<reference evidence="3" key="2">
    <citation type="submission" date="2020-04" db="EMBL/GenBank/DDBJ databases">
        <authorList>
            <consortium name="NCBI Genome Project"/>
        </authorList>
    </citation>
    <scope>NUCLEOTIDE SEQUENCE</scope>
    <source>
        <strain evidence="3">CBS 342.82</strain>
    </source>
</reference>
<sequence length="272" mass="30296">MSSKLPQPPFVDVDGIANFRDIGYVNAGKNVRRGQIYRAADPSKATPQGLETMSRDLGIKIIFDLRSTPEIQRDGPEWAGVEIDKTDRFSKYGMQRSWQPVFASKDYSPEQVALRYKEYTREGTDGFVAAYRDILRAGATAAYPAILKHLAQAEPSPCLVHCTAGKDRTGVLVALIFLLLSVPKEQIAQEYSLTDQGLAHLRPLFTERLMKNPALSGNPKGIENMISTKSANMVATIDMIDAEFGGAENYMREYCKLEDGEISQLRRNLESQ</sequence>
<gene>
    <name evidence="3" type="ORF">K489DRAFT_394957</name>
</gene>
<organism evidence="3">
    <name type="scientific">Dissoconium aciculare CBS 342.82</name>
    <dbReference type="NCBI Taxonomy" id="1314786"/>
    <lineage>
        <taxon>Eukaryota</taxon>
        <taxon>Fungi</taxon>
        <taxon>Dikarya</taxon>
        <taxon>Ascomycota</taxon>
        <taxon>Pezizomycotina</taxon>
        <taxon>Dothideomycetes</taxon>
        <taxon>Dothideomycetidae</taxon>
        <taxon>Mycosphaerellales</taxon>
        <taxon>Dissoconiaceae</taxon>
        <taxon>Dissoconium</taxon>
    </lineage>
</organism>
<dbReference type="InterPro" id="IPR016130">
    <property type="entry name" value="Tyr_Pase_AS"/>
</dbReference>
<name>A0A6J3M460_9PEZI</name>
<dbReference type="PROSITE" id="PS50056">
    <property type="entry name" value="TYR_PHOSPHATASE_2"/>
    <property type="match status" value="1"/>
</dbReference>
<dbReference type="OrthoDB" id="449382at2759"/>
<dbReference type="SUPFAM" id="SSF52799">
    <property type="entry name" value="(Phosphotyrosine protein) phosphatases II"/>
    <property type="match status" value="1"/>
</dbReference>
<feature type="domain" description="Tyrosine specific protein phosphatases" evidence="1">
    <location>
        <begin position="125"/>
        <end position="178"/>
    </location>
</feature>
<reference evidence="3" key="3">
    <citation type="submission" date="2025-08" db="UniProtKB">
        <authorList>
            <consortium name="RefSeq"/>
        </authorList>
    </citation>
    <scope>IDENTIFICATION</scope>
    <source>
        <strain evidence="3">CBS 342.82</strain>
    </source>
</reference>
<dbReference type="PROSITE" id="PS00383">
    <property type="entry name" value="TYR_PHOSPHATASE_1"/>
    <property type="match status" value="1"/>
</dbReference>
<dbReference type="RefSeq" id="XP_033459305.1">
    <property type="nucleotide sequence ID" value="XM_033606821.1"/>
</dbReference>
<dbReference type="Pfam" id="PF13350">
    <property type="entry name" value="Y_phosphatase3"/>
    <property type="match status" value="1"/>
</dbReference>